<dbReference type="GeneID" id="92074156"/>
<proteinExistence type="predicted"/>
<gene>
    <name evidence="2" type="ORF">PG986_004872</name>
</gene>
<dbReference type="EMBL" id="JAQQWE010000004">
    <property type="protein sequence ID" value="KAK7955650.1"/>
    <property type="molecule type" value="Genomic_DNA"/>
</dbReference>
<evidence type="ECO:0000313" key="2">
    <source>
        <dbReference type="EMBL" id="KAK7955650.1"/>
    </source>
</evidence>
<name>A0ABR1QFZ2_9PEZI</name>
<evidence type="ECO:0000313" key="3">
    <source>
        <dbReference type="Proteomes" id="UP001391051"/>
    </source>
</evidence>
<accession>A0ABR1QFZ2</accession>
<comment type="caution">
    <text evidence="2">The sequence shown here is derived from an EMBL/GenBank/DDBJ whole genome shotgun (WGS) entry which is preliminary data.</text>
</comment>
<dbReference type="Proteomes" id="UP001391051">
    <property type="component" value="Unassembled WGS sequence"/>
</dbReference>
<evidence type="ECO:0000256" key="1">
    <source>
        <dbReference type="SAM" id="MobiDB-lite"/>
    </source>
</evidence>
<reference evidence="2 3" key="1">
    <citation type="submission" date="2023-01" db="EMBL/GenBank/DDBJ databases">
        <title>Analysis of 21 Apiospora genomes using comparative genomics revels a genus with tremendous synthesis potential of carbohydrate active enzymes and secondary metabolites.</title>
        <authorList>
            <person name="Sorensen T."/>
        </authorList>
    </citation>
    <scope>NUCLEOTIDE SEQUENCE [LARGE SCALE GENOMIC DNA]</scope>
    <source>
        <strain evidence="2 3">CBS 24483</strain>
    </source>
</reference>
<organism evidence="2 3">
    <name type="scientific">Apiospora aurea</name>
    <dbReference type="NCBI Taxonomy" id="335848"/>
    <lineage>
        <taxon>Eukaryota</taxon>
        <taxon>Fungi</taxon>
        <taxon>Dikarya</taxon>
        <taxon>Ascomycota</taxon>
        <taxon>Pezizomycotina</taxon>
        <taxon>Sordariomycetes</taxon>
        <taxon>Xylariomycetidae</taxon>
        <taxon>Amphisphaeriales</taxon>
        <taxon>Apiosporaceae</taxon>
        <taxon>Apiospora</taxon>
    </lineage>
</organism>
<keyword evidence="3" id="KW-1185">Reference proteome</keyword>
<sequence length="176" mass="19429">MAKLRPLKAAPRAGAHEAEASVDLSAASRKPDDRDTTGTTRFPRDFFPVVRSPSPVQSLRGFVVDFAQKAVEPSSDMTGHALRIPATSSQTMACQHNQGARAQVWLLQRQGLDGALHGLDVWRFQEAVQGVRDFVRRARGIQREVTPCFPPNILACAFQRSQYSWQKVGGEGRLDC</sequence>
<protein>
    <submittedName>
        <fullName evidence="2">Uncharacterized protein</fullName>
    </submittedName>
</protein>
<dbReference type="RefSeq" id="XP_066700956.1">
    <property type="nucleotide sequence ID" value="XM_066841094.1"/>
</dbReference>
<feature type="region of interest" description="Disordered" evidence="1">
    <location>
        <begin position="1"/>
        <end position="45"/>
    </location>
</feature>